<dbReference type="EMBL" id="JAEQNB010000001">
    <property type="protein sequence ID" value="MBL0385109.1"/>
    <property type="molecule type" value="Genomic_DNA"/>
</dbReference>
<protein>
    <recommendedName>
        <fullName evidence="3">DUF4178 domain-containing protein</fullName>
    </recommendedName>
</protein>
<keyword evidence="2" id="KW-1185">Reference proteome</keyword>
<comment type="caution">
    <text evidence="1">The sequence shown here is derived from an EMBL/GenBank/DDBJ whole genome shotgun (WGS) entry which is preliminary data.</text>
</comment>
<accession>A0ABS1J4B3</accession>
<dbReference type="RefSeq" id="WP_201630231.1">
    <property type="nucleotide sequence ID" value="NZ_JAEQNB010000001.1"/>
</dbReference>
<evidence type="ECO:0008006" key="3">
    <source>
        <dbReference type="Google" id="ProtNLM"/>
    </source>
</evidence>
<evidence type="ECO:0000313" key="1">
    <source>
        <dbReference type="EMBL" id="MBL0385109.1"/>
    </source>
</evidence>
<evidence type="ECO:0000313" key="2">
    <source>
        <dbReference type="Proteomes" id="UP000602284"/>
    </source>
</evidence>
<organism evidence="1 2">
    <name type="scientific">Tumebacillus amylolyticus</name>
    <dbReference type="NCBI Taxonomy" id="2801339"/>
    <lineage>
        <taxon>Bacteria</taxon>
        <taxon>Bacillati</taxon>
        <taxon>Bacillota</taxon>
        <taxon>Bacilli</taxon>
        <taxon>Bacillales</taxon>
        <taxon>Alicyclobacillaceae</taxon>
        <taxon>Tumebacillus</taxon>
    </lineage>
</organism>
<gene>
    <name evidence="1" type="ORF">JJB07_00495</name>
</gene>
<proteinExistence type="predicted"/>
<name>A0ABS1J4B3_9BACL</name>
<reference evidence="1 2" key="1">
    <citation type="submission" date="2021-01" db="EMBL/GenBank/DDBJ databases">
        <title>Tumebacillus sp. strain ITR2 16S ribosomal RNA gene Genome sequencing and assembly.</title>
        <authorList>
            <person name="Kang M."/>
        </authorList>
    </citation>
    <scope>NUCLEOTIDE SEQUENCE [LARGE SCALE GENOMIC DNA]</scope>
    <source>
        <strain evidence="1 2">ITR2</strain>
    </source>
</reference>
<sequence>MQTEEKQNYLVRIVVESDDFDGVAYYGIVHRDFDGVVQVLFPEEGGWWEEAYVPYLLFYRGDAPDRADQERLVQEAVENDTYEYRSVDTSDLEVTDKKGPYEKVQLVDSNSFEEMAQHGLRFGQWYRHTIYWAEYGEIWLIFYNDEDNLPALDLADIELP</sequence>
<dbReference type="Proteomes" id="UP000602284">
    <property type="component" value="Unassembled WGS sequence"/>
</dbReference>